<dbReference type="InterPro" id="IPR015943">
    <property type="entry name" value="WD40/YVTN_repeat-like_dom_sf"/>
</dbReference>
<feature type="domain" description="Pyrrolo-quinoline quinone repeat" evidence="2">
    <location>
        <begin position="301"/>
        <end position="402"/>
    </location>
</feature>
<dbReference type="EMBL" id="CP058601">
    <property type="protein sequence ID" value="QLG50599.1"/>
    <property type="molecule type" value="Genomic_DNA"/>
</dbReference>
<dbReference type="OrthoDB" id="8638at2157"/>
<dbReference type="InterPro" id="IPR006311">
    <property type="entry name" value="TAT_signal"/>
</dbReference>
<dbReference type="InterPro" id="IPR011047">
    <property type="entry name" value="Quinoprotein_ADH-like_sf"/>
</dbReference>
<dbReference type="KEGG" id="haly:HYG82_18005"/>
<dbReference type="InterPro" id="IPR002372">
    <property type="entry name" value="PQQ_rpt_dom"/>
</dbReference>
<dbReference type="SMART" id="SM00564">
    <property type="entry name" value="PQQ"/>
    <property type="match status" value="5"/>
</dbReference>
<dbReference type="PANTHER" id="PTHR34512:SF30">
    <property type="entry name" value="OUTER MEMBRANE PROTEIN ASSEMBLY FACTOR BAMB"/>
    <property type="match status" value="1"/>
</dbReference>
<evidence type="ECO:0000313" key="4">
    <source>
        <dbReference type="Proteomes" id="UP000509241"/>
    </source>
</evidence>
<feature type="domain" description="Pyrrolo-quinoline quinone repeat" evidence="2">
    <location>
        <begin position="91"/>
        <end position="203"/>
    </location>
</feature>
<organism evidence="3 4">
    <name type="scientific">Natrinema halophilum</name>
    <dbReference type="NCBI Taxonomy" id="1699371"/>
    <lineage>
        <taxon>Archaea</taxon>
        <taxon>Methanobacteriati</taxon>
        <taxon>Methanobacteriota</taxon>
        <taxon>Stenosarchaea group</taxon>
        <taxon>Halobacteria</taxon>
        <taxon>Halobacteriales</taxon>
        <taxon>Natrialbaceae</taxon>
        <taxon>Natrinema</taxon>
    </lineage>
</organism>
<keyword evidence="4" id="KW-1185">Reference proteome</keyword>
<protein>
    <submittedName>
        <fullName evidence="3">PQQ-binding-like beta-propeller repeat protein</fullName>
    </submittedName>
</protein>
<feature type="compositionally biased region" description="Basic and acidic residues" evidence="1">
    <location>
        <begin position="436"/>
        <end position="449"/>
    </location>
</feature>
<dbReference type="PANTHER" id="PTHR34512">
    <property type="entry name" value="CELL SURFACE PROTEIN"/>
    <property type="match status" value="1"/>
</dbReference>
<feature type="region of interest" description="Disordered" evidence="1">
    <location>
        <begin position="27"/>
        <end position="56"/>
    </location>
</feature>
<dbReference type="PROSITE" id="PS51318">
    <property type="entry name" value="TAT"/>
    <property type="match status" value="1"/>
</dbReference>
<evidence type="ECO:0000259" key="2">
    <source>
        <dbReference type="Pfam" id="PF13360"/>
    </source>
</evidence>
<dbReference type="Proteomes" id="UP000509241">
    <property type="component" value="Chromosome"/>
</dbReference>
<dbReference type="GeneID" id="56035226"/>
<reference evidence="3 4" key="1">
    <citation type="submission" date="2020-07" db="EMBL/GenBank/DDBJ databases">
        <authorList>
            <person name="Cui H."/>
        </authorList>
    </citation>
    <scope>NUCLEOTIDE SEQUENCE [LARGE SCALE GENOMIC DNA]</scope>
    <source>
        <strain evidence="3 4">YPL8</strain>
    </source>
</reference>
<dbReference type="InterPro" id="IPR018391">
    <property type="entry name" value="PQQ_b-propeller_rpt"/>
</dbReference>
<feature type="domain" description="Pyrrolo-quinoline quinone repeat" evidence="2">
    <location>
        <begin position="213"/>
        <end position="293"/>
    </location>
</feature>
<feature type="region of interest" description="Disordered" evidence="1">
    <location>
        <begin position="408"/>
        <end position="464"/>
    </location>
</feature>
<proteinExistence type="predicted"/>
<accession>A0A7D5KKM6</accession>
<dbReference type="Gene3D" id="2.130.10.10">
    <property type="entry name" value="YVTN repeat-like/Quinoprotein amine dehydrogenase"/>
    <property type="match status" value="1"/>
</dbReference>
<dbReference type="RefSeq" id="WP_179263259.1">
    <property type="nucleotide sequence ID" value="NZ_CP058601.1"/>
</dbReference>
<sequence length="464" mass="49798">MRSNTRRQFLIGCTTAVAASGVLSGANEAGASVDGKKETGGLQSEPPEAATGWSTMRGDCGRTAAVGTVDGFDEGYEFDALETDWRTDAEALPVVVDGTAYLSDEGTVQALNAADGTLEWRSEDVATDGQPTAAYGNVYVSGDDTVAALDAATGDVRWQTAVASADGAAIESPTVAFGIVYAFAGGSLTAVDCETGTVEWVRESISVSDGDPWTTQTAASRALESCVVAADDCIFSIAEEGTIACLNPLTGECELAIETDYYYLYDLVATENKVFVRTESEVVAAYDSSTGERDEIWHGGIRRVAVREDVLLFATRYKLIAVDLETGDERWSIGKYSHAIGDPVIAHDTVLVSVGLQGGQYENSLVAFDIESGVEQWSYSRSESANVGERCAVADRTIYIDDDGLTAIRASPDDREDGTEGNERTRNCGSEAESEVTGRKDDTGFEYRQRRNQRSRPYRRSERV</sequence>
<dbReference type="Pfam" id="PF13360">
    <property type="entry name" value="PQQ_2"/>
    <property type="match status" value="3"/>
</dbReference>
<evidence type="ECO:0000256" key="1">
    <source>
        <dbReference type="SAM" id="MobiDB-lite"/>
    </source>
</evidence>
<evidence type="ECO:0000313" key="3">
    <source>
        <dbReference type="EMBL" id="QLG50599.1"/>
    </source>
</evidence>
<dbReference type="SUPFAM" id="SSF50998">
    <property type="entry name" value="Quinoprotein alcohol dehydrogenase-like"/>
    <property type="match status" value="2"/>
</dbReference>
<gene>
    <name evidence="3" type="ORF">HYG82_18005</name>
</gene>
<dbReference type="AlphaFoldDB" id="A0A7D5KKM6"/>
<dbReference type="Gene3D" id="2.40.128.630">
    <property type="match status" value="2"/>
</dbReference>
<name>A0A7D5KKM6_9EURY</name>